<keyword evidence="3" id="KW-0969">Cilium</keyword>
<accession>A0ABM7W8W7</accession>
<dbReference type="Pfam" id="PF10135">
    <property type="entry name" value="Rod-binding"/>
    <property type="match status" value="1"/>
</dbReference>
<organism evidence="3 4">
    <name type="scientific">Desulfofustis limnaeus</name>
    <dbReference type="NCBI Taxonomy" id="2740163"/>
    <lineage>
        <taxon>Bacteria</taxon>
        <taxon>Pseudomonadati</taxon>
        <taxon>Thermodesulfobacteriota</taxon>
        <taxon>Desulfobulbia</taxon>
        <taxon>Desulfobulbales</taxon>
        <taxon>Desulfocapsaceae</taxon>
        <taxon>Desulfofustis</taxon>
    </lineage>
</organism>
<dbReference type="InterPro" id="IPR019301">
    <property type="entry name" value="Flagellar_prot_FlgJ_N"/>
</dbReference>
<dbReference type="EMBL" id="AP025516">
    <property type="protein sequence ID" value="BDD87358.1"/>
    <property type="molecule type" value="Genomic_DNA"/>
</dbReference>
<protein>
    <submittedName>
        <fullName evidence="3">Flagellar rod-binding protein FlgJ</fullName>
    </submittedName>
</protein>
<reference evidence="3 4" key="1">
    <citation type="submission" date="2022-01" db="EMBL/GenBank/DDBJ databases">
        <title>Desulfofustis limnae sp. nov., a novel mesophilic sulfate-reducing bacterium isolated from marsh soil.</title>
        <authorList>
            <person name="Watanabe M."/>
            <person name="Takahashi A."/>
            <person name="Kojima H."/>
            <person name="Fukui M."/>
        </authorList>
    </citation>
    <scope>NUCLEOTIDE SEQUENCE [LARGE SCALE GENOMIC DNA]</scope>
    <source>
        <strain evidence="3 4">PPLL</strain>
    </source>
</reference>
<keyword evidence="3" id="KW-0966">Cell projection</keyword>
<proteinExistence type="predicted"/>
<feature type="compositionally biased region" description="Polar residues" evidence="1">
    <location>
        <begin position="12"/>
        <end position="27"/>
    </location>
</feature>
<keyword evidence="4" id="KW-1185">Reference proteome</keyword>
<name>A0ABM7W8W7_9BACT</name>
<dbReference type="RefSeq" id="WP_284154389.1">
    <property type="nucleotide sequence ID" value="NZ_AP025516.1"/>
</dbReference>
<evidence type="ECO:0000259" key="2">
    <source>
        <dbReference type="Pfam" id="PF10135"/>
    </source>
</evidence>
<keyword evidence="3" id="KW-0282">Flagellum</keyword>
<evidence type="ECO:0000313" key="4">
    <source>
        <dbReference type="Proteomes" id="UP000830055"/>
    </source>
</evidence>
<sequence>MNLTPIDPRTLLSASRPTLNAQQKQQRSLQELREYTREFEALFVNELFKAMRKTVPESELFEKGMATEMYEEALDLELARSASAGQGIGLGEAMFEQLRHLVENRRL</sequence>
<evidence type="ECO:0000256" key="1">
    <source>
        <dbReference type="SAM" id="MobiDB-lite"/>
    </source>
</evidence>
<feature type="region of interest" description="Disordered" evidence="1">
    <location>
        <begin position="1"/>
        <end position="27"/>
    </location>
</feature>
<dbReference type="Proteomes" id="UP000830055">
    <property type="component" value="Chromosome"/>
</dbReference>
<feature type="domain" description="Flagellar protein FlgJ N-terminal" evidence="2">
    <location>
        <begin position="49"/>
        <end position="97"/>
    </location>
</feature>
<gene>
    <name evidence="3" type="primary">flgJ</name>
    <name evidence="3" type="ORF">DPPLL_17230</name>
</gene>
<evidence type="ECO:0000313" key="3">
    <source>
        <dbReference type="EMBL" id="BDD87358.1"/>
    </source>
</evidence>